<sequence length="237" mass="27975">MNMRLDQYKYMFLIYLFIGCKYEKIIQKWPDDLPYSISERDKVGKERKFAKHFIPEYIQFPVAKGTIYLKKMIKLNGLIWIQPNYYRLGRGSSHPKVQIVFKDWKDITPDNIRQYLVIKQPKEVDSVIMAIPLPDSLGDSTCFVKDSATNSFWRLLISKGNIKIYDNSAYGVGYLSSSIVRINFDGDSTILIKSVFNKQNLKKKMEEFITKRYNEKIDMHFNTITDILFYIINRENT</sequence>
<keyword evidence="2" id="KW-1185">Reference proteome</keyword>
<dbReference type="Proteomes" id="UP000292424">
    <property type="component" value="Chromosome"/>
</dbReference>
<dbReference type="EMBL" id="CP044016">
    <property type="protein sequence ID" value="QES88070.1"/>
    <property type="molecule type" value="Genomic_DNA"/>
</dbReference>
<evidence type="ECO:0000313" key="2">
    <source>
        <dbReference type="Proteomes" id="UP000292424"/>
    </source>
</evidence>
<reference evidence="1 2" key="1">
    <citation type="submission" date="2019-09" db="EMBL/GenBank/DDBJ databases">
        <title>Complete genome sequence of Arachidicoccus sp. B3-10 isolated from apple orchard soil.</title>
        <authorList>
            <person name="Kim H.S."/>
            <person name="Han K.-I."/>
            <person name="Suh M.K."/>
            <person name="Lee K.C."/>
            <person name="Eom M.K."/>
            <person name="Kim J.-S."/>
            <person name="Kang S.W."/>
            <person name="Sin Y."/>
            <person name="Lee J.-S."/>
        </authorList>
    </citation>
    <scope>NUCLEOTIDE SEQUENCE [LARGE SCALE GENOMIC DNA]</scope>
    <source>
        <strain evidence="1 2">B3-10</strain>
    </source>
</reference>
<evidence type="ECO:0000313" key="1">
    <source>
        <dbReference type="EMBL" id="QES88070.1"/>
    </source>
</evidence>
<accession>A0A5P2G2P1</accession>
<gene>
    <name evidence="1" type="ORF">E0W69_005120</name>
</gene>
<dbReference type="KEGG" id="arac:E0W69_005120"/>
<dbReference type="RefSeq" id="WP_131328957.1">
    <property type="nucleotide sequence ID" value="NZ_CP044016.1"/>
</dbReference>
<proteinExistence type="predicted"/>
<protein>
    <submittedName>
        <fullName evidence="1">Uncharacterized protein</fullName>
    </submittedName>
</protein>
<organism evidence="1 2">
    <name type="scientific">Rhizosphaericola mali</name>
    <dbReference type="NCBI Taxonomy" id="2545455"/>
    <lineage>
        <taxon>Bacteria</taxon>
        <taxon>Pseudomonadati</taxon>
        <taxon>Bacteroidota</taxon>
        <taxon>Chitinophagia</taxon>
        <taxon>Chitinophagales</taxon>
        <taxon>Chitinophagaceae</taxon>
        <taxon>Rhizosphaericola</taxon>
    </lineage>
</organism>
<dbReference type="AlphaFoldDB" id="A0A5P2G2P1"/>
<name>A0A5P2G2P1_9BACT</name>
<dbReference type="PROSITE" id="PS51257">
    <property type="entry name" value="PROKAR_LIPOPROTEIN"/>
    <property type="match status" value="1"/>
</dbReference>